<dbReference type="InterPro" id="IPR036390">
    <property type="entry name" value="WH_DNA-bd_sf"/>
</dbReference>
<dbReference type="GO" id="GO:0043200">
    <property type="term" value="P:response to amino acid"/>
    <property type="evidence" value="ECO:0007669"/>
    <property type="project" value="TreeGrafter"/>
</dbReference>
<feature type="domain" description="HTH asnC-type" evidence="4">
    <location>
        <begin position="2"/>
        <end position="63"/>
    </location>
</feature>
<dbReference type="InterPro" id="IPR019888">
    <property type="entry name" value="Tscrpt_reg_AsnC-like"/>
</dbReference>
<dbReference type="InterPro" id="IPR019887">
    <property type="entry name" value="Tscrpt_reg_AsnC/Lrp_C"/>
</dbReference>
<dbReference type="InterPro" id="IPR036388">
    <property type="entry name" value="WH-like_DNA-bd_sf"/>
</dbReference>
<dbReference type="Gene3D" id="3.30.70.920">
    <property type="match status" value="1"/>
</dbReference>
<dbReference type="OrthoDB" id="6995at2157"/>
<dbReference type="InterPro" id="IPR000485">
    <property type="entry name" value="AsnC-type_HTH_dom"/>
</dbReference>
<dbReference type="STRING" id="1705562.AMS69_03770"/>
<dbReference type="PANTHER" id="PTHR30154">
    <property type="entry name" value="LEUCINE-RESPONSIVE REGULATORY PROTEIN"/>
    <property type="match status" value="1"/>
</dbReference>
<dbReference type="Pfam" id="PF01037">
    <property type="entry name" value="AsnC_trans_reg"/>
    <property type="match status" value="1"/>
</dbReference>
<dbReference type="NCBIfam" id="NF041396">
    <property type="entry name" value="TranRegLrp_Halo"/>
    <property type="match status" value="1"/>
</dbReference>
<keyword evidence="3" id="KW-0804">Transcription</keyword>
<comment type="caution">
    <text evidence="5">The sequence shown here is derived from an EMBL/GenBank/DDBJ whole genome shotgun (WGS) entry which is preliminary data.</text>
</comment>
<evidence type="ECO:0000313" key="7">
    <source>
        <dbReference type="Proteomes" id="UP000037729"/>
    </source>
</evidence>
<evidence type="ECO:0000313" key="6">
    <source>
        <dbReference type="EMBL" id="NLV05033.1"/>
    </source>
</evidence>
<gene>
    <name evidence="5" type="ORF">AMS69_03770</name>
    <name evidence="6" type="ORF">GOC83_02625</name>
</gene>
<evidence type="ECO:0000313" key="5">
    <source>
        <dbReference type="EMBL" id="KOX94987.1"/>
    </source>
</evidence>
<reference evidence="5 7" key="1">
    <citation type="submission" date="2015-08" db="EMBL/GenBank/DDBJ databases">
        <title>Genomes of Isolates from Cabo Rojo, PR.</title>
        <authorList>
            <person name="Sanchez-Nieves R.L."/>
            <person name="Montalvo-Rodriguez R."/>
        </authorList>
    </citation>
    <scope>NUCLEOTIDE SEQUENCE [LARGE SCALE GENOMIC DNA]</scope>
    <source>
        <strain evidence="5 7">SL3</strain>
    </source>
</reference>
<keyword evidence="2" id="KW-0238">DNA-binding</keyword>
<evidence type="ECO:0000256" key="1">
    <source>
        <dbReference type="ARBA" id="ARBA00023015"/>
    </source>
</evidence>
<accession>A0A0M9AME0</accession>
<evidence type="ECO:0000256" key="2">
    <source>
        <dbReference type="ARBA" id="ARBA00023125"/>
    </source>
</evidence>
<proteinExistence type="predicted"/>
<dbReference type="Gene3D" id="1.10.10.10">
    <property type="entry name" value="Winged helix-like DNA-binding domain superfamily/Winged helix DNA-binding domain"/>
    <property type="match status" value="1"/>
</dbReference>
<dbReference type="PRINTS" id="PR00033">
    <property type="entry name" value="HTHASNC"/>
</dbReference>
<protein>
    <submittedName>
        <fullName evidence="5">AsnC family transcriptional regulator</fullName>
    </submittedName>
    <submittedName>
        <fullName evidence="6">Winged helix-turn-helix transcriptional regulator</fullName>
    </submittedName>
</protein>
<dbReference type="GO" id="GO:0043565">
    <property type="term" value="F:sequence-specific DNA binding"/>
    <property type="evidence" value="ECO:0007669"/>
    <property type="project" value="InterPro"/>
</dbReference>
<dbReference type="PANTHER" id="PTHR30154:SF34">
    <property type="entry name" value="TRANSCRIPTIONAL REGULATOR AZLB"/>
    <property type="match status" value="1"/>
</dbReference>
<dbReference type="EMBL" id="WOWB01000001">
    <property type="protein sequence ID" value="NLV05033.1"/>
    <property type="molecule type" value="Genomic_DNA"/>
</dbReference>
<dbReference type="PATRIC" id="fig|1705562.3.peg.1717"/>
<dbReference type="Pfam" id="PF13412">
    <property type="entry name" value="HTH_24"/>
    <property type="match status" value="1"/>
</dbReference>
<dbReference type="RefSeq" id="WP_053966748.1">
    <property type="nucleotide sequence ID" value="NZ_JAWJXX010000021.1"/>
</dbReference>
<dbReference type="Proteomes" id="UP000610611">
    <property type="component" value="Unassembled WGS sequence"/>
</dbReference>
<dbReference type="GO" id="GO:0005829">
    <property type="term" value="C:cytosol"/>
    <property type="evidence" value="ECO:0007669"/>
    <property type="project" value="TreeGrafter"/>
</dbReference>
<dbReference type="AlphaFoldDB" id="A0A0M9AME0"/>
<name>A0A0M9AME0_9EURY</name>
<dbReference type="SMART" id="SM00344">
    <property type="entry name" value="HTH_ASNC"/>
    <property type="match status" value="1"/>
</dbReference>
<keyword evidence="7" id="KW-1185">Reference proteome</keyword>
<dbReference type="EMBL" id="LIUF01000001">
    <property type="protein sequence ID" value="KOX94987.1"/>
    <property type="molecule type" value="Genomic_DNA"/>
</dbReference>
<reference evidence="6" key="2">
    <citation type="submission" date="2019-12" db="EMBL/GenBank/DDBJ databases">
        <title>The whole-genome sequencing of Haloarcula japonica strain pws8.</title>
        <authorList>
            <person name="Verma D.K."/>
            <person name="Gopal K."/>
            <person name="Prasad E.S."/>
        </authorList>
    </citation>
    <scope>NUCLEOTIDE SEQUENCE</scope>
    <source>
        <strain evidence="6">Pws8</strain>
    </source>
</reference>
<evidence type="ECO:0000259" key="4">
    <source>
        <dbReference type="PROSITE" id="PS50956"/>
    </source>
</evidence>
<dbReference type="InterPro" id="IPR011008">
    <property type="entry name" value="Dimeric_a/b-barrel"/>
</dbReference>
<dbReference type="PROSITE" id="PS50956">
    <property type="entry name" value="HTH_ASNC_2"/>
    <property type="match status" value="1"/>
</dbReference>
<dbReference type="InterPro" id="IPR053535">
    <property type="entry name" value="HTH_trans_regulator_Lrp"/>
</dbReference>
<dbReference type="Proteomes" id="UP000037729">
    <property type="component" value="Unassembled WGS sequence"/>
</dbReference>
<organism evidence="5 7">
    <name type="scientific">Haloarcula rubripromontorii</name>
    <dbReference type="NCBI Taxonomy" id="1705562"/>
    <lineage>
        <taxon>Archaea</taxon>
        <taxon>Methanobacteriati</taxon>
        <taxon>Methanobacteriota</taxon>
        <taxon>Stenosarchaea group</taxon>
        <taxon>Halobacteria</taxon>
        <taxon>Halobacteriales</taxon>
        <taxon>Haloarculaceae</taxon>
        <taxon>Haloarcula</taxon>
    </lineage>
</organism>
<dbReference type="SUPFAM" id="SSF46785">
    <property type="entry name" value="Winged helix' DNA-binding domain"/>
    <property type="match status" value="1"/>
</dbReference>
<keyword evidence="1" id="KW-0805">Transcription regulation</keyword>
<dbReference type="SUPFAM" id="SSF54909">
    <property type="entry name" value="Dimeric alpha+beta barrel"/>
    <property type="match status" value="1"/>
</dbReference>
<sequence length="152" mass="16502">MVDDTDRQVVNALLQDGRASARDVAAATGIAATTVSRRMDDLESTGVIDEYTVDIDYGALGYDVTAVFQLSVEGDGLGRVVDQLRDRREMVAVYEVTGDHDIVAVGKFTDTQSMNERIKTLLTDEDIRSASTSVVLNTVCEHEQFPVDGADV</sequence>
<evidence type="ECO:0000256" key="3">
    <source>
        <dbReference type="ARBA" id="ARBA00023163"/>
    </source>
</evidence>